<accession>A0A831RKU8</accession>
<dbReference type="EMBL" id="DRKP01000054">
    <property type="protein sequence ID" value="HEB95717.1"/>
    <property type="molecule type" value="Genomic_DNA"/>
</dbReference>
<feature type="transmembrane region" description="Helical" evidence="1">
    <location>
        <begin position="45"/>
        <end position="66"/>
    </location>
</feature>
<feature type="transmembrane region" description="Helical" evidence="1">
    <location>
        <begin position="6"/>
        <end position="33"/>
    </location>
</feature>
<dbReference type="Pfam" id="PF13386">
    <property type="entry name" value="DsbD_2"/>
    <property type="match status" value="1"/>
</dbReference>
<evidence type="ECO:0000259" key="2">
    <source>
        <dbReference type="Pfam" id="PF13386"/>
    </source>
</evidence>
<feature type="transmembrane region" description="Helical" evidence="1">
    <location>
        <begin position="203"/>
        <end position="222"/>
    </location>
</feature>
<evidence type="ECO:0000256" key="1">
    <source>
        <dbReference type="SAM" id="Phobius"/>
    </source>
</evidence>
<protein>
    <submittedName>
        <fullName evidence="3">Sulfite exporter TauE/SafE family protein</fullName>
    </submittedName>
</protein>
<name>A0A831RKU8_9GAMM</name>
<comment type="caution">
    <text evidence="3">The sequence shown here is derived from an EMBL/GenBank/DDBJ whole genome shotgun (WGS) entry which is preliminary data.</text>
</comment>
<dbReference type="PANTHER" id="PTHR42208">
    <property type="entry name" value="HEAVY METAL TRANSPORTER-RELATED"/>
    <property type="match status" value="1"/>
</dbReference>
<keyword evidence="1" id="KW-0812">Transmembrane</keyword>
<gene>
    <name evidence="3" type="ORF">ENI96_04715</name>
</gene>
<dbReference type="AlphaFoldDB" id="A0A831RKU8"/>
<sequence length="233" mass="25078">MDLSLPLAFTIGLFSTLHCVGMCGGIMGALSYGLAEGIRSRTPRFMAFLLAYSGGRIASYALAGALMGSVGTELLDLLGPGQGHRWLQWMAALFLVLIGLHLAGWLPRLAQVERIGVPLWRRLEPLGRRLMPVNSLPRALAYGLVWGWLPCGLVYTMLLTAASRSGSLQGALYMLAFGLGTVPAVVATGFLAGRLYRFARMPYLREAVGGIIILIGLLTLWFPELLDLAGTTT</sequence>
<organism evidence="3">
    <name type="scientific">Sedimenticola thiotaurini</name>
    <dbReference type="NCBI Taxonomy" id="1543721"/>
    <lineage>
        <taxon>Bacteria</taxon>
        <taxon>Pseudomonadati</taxon>
        <taxon>Pseudomonadota</taxon>
        <taxon>Gammaproteobacteria</taxon>
        <taxon>Chromatiales</taxon>
        <taxon>Sedimenticolaceae</taxon>
        <taxon>Sedimenticola</taxon>
    </lineage>
</organism>
<keyword evidence="1" id="KW-0472">Membrane</keyword>
<proteinExistence type="predicted"/>
<reference evidence="3" key="1">
    <citation type="journal article" date="2020" name="mSystems">
        <title>Genome- and Community-Level Interaction Insights into Carbon Utilization and Element Cycling Functions of Hydrothermarchaeota in Hydrothermal Sediment.</title>
        <authorList>
            <person name="Zhou Z."/>
            <person name="Liu Y."/>
            <person name="Xu W."/>
            <person name="Pan J."/>
            <person name="Luo Z.H."/>
            <person name="Li M."/>
        </authorList>
    </citation>
    <scope>NUCLEOTIDE SEQUENCE [LARGE SCALE GENOMIC DNA]</scope>
    <source>
        <strain evidence="3">HyVt-443</strain>
    </source>
</reference>
<dbReference type="InterPro" id="IPR039447">
    <property type="entry name" value="UreH-like_TM_dom"/>
</dbReference>
<keyword evidence="1" id="KW-1133">Transmembrane helix</keyword>
<dbReference type="Proteomes" id="UP000886251">
    <property type="component" value="Unassembled WGS sequence"/>
</dbReference>
<feature type="transmembrane region" description="Helical" evidence="1">
    <location>
        <begin position="86"/>
        <end position="106"/>
    </location>
</feature>
<feature type="transmembrane region" description="Helical" evidence="1">
    <location>
        <begin position="139"/>
        <end position="158"/>
    </location>
</feature>
<evidence type="ECO:0000313" key="3">
    <source>
        <dbReference type="EMBL" id="HEB95717.1"/>
    </source>
</evidence>
<dbReference type="PANTHER" id="PTHR42208:SF1">
    <property type="entry name" value="HEAVY METAL TRANSPORTER"/>
    <property type="match status" value="1"/>
</dbReference>
<feature type="domain" description="Urease accessory protein UreH-like transmembrane" evidence="2">
    <location>
        <begin position="8"/>
        <end position="217"/>
    </location>
</feature>
<feature type="transmembrane region" description="Helical" evidence="1">
    <location>
        <begin position="170"/>
        <end position="191"/>
    </location>
</feature>